<protein>
    <recommendedName>
        <fullName evidence="2">Glycosyl transferase family 1 domain-containing protein</fullName>
    </recommendedName>
</protein>
<dbReference type="Pfam" id="PF00534">
    <property type="entry name" value="Glycos_transf_1"/>
    <property type="match status" value="1"/>
</dbReference>
<dbReference type="EMBL" id="PISP01000001">
    <property type="protein sequence ID" value="PKD44649.1"/>
    <property type="molecule type" value="Genomic_DNA"/>
</dbReference>
<reference evidence="3 4" key="1">
    <citation type="submission" date="2017-11" db="EMBL/GenBank/DDBJ databases">
        <title>Rhodohalobacter 15182 sp. nov., isolated from a salt lake.</title>
        <authorList>
            <person name="Han S."/>
        </authorList>
    </citation>
    <scope>NUCLEOTIDE SEQUENCE [LARGE SCALE GENOMIC DNA]</scope>
    <source>
        <strain evidence="3 4">15182</strain>
    </source>
</reference>
<dbReference type="RefSeq" id="WP_101071940.1">
    <property type="nucleotide sequence ID" value="NZ_PISP01000001.1"/>
</dbReference>
<evidence type="ECO:0000259" key="2">
    <source>
        <dbReference type="Pfam" id="PF00534"/>
    </source>
</evidence>
<comment type="caution">
    <text evidence="3">The sequence shown here is derived from an EMBL/GenBank/DDBJ whole genome shotgun (WGS) entry which is preliminary data.</text>
</comment>
<dbReference type="PANTHER" id="PTHR46401">
    <property type="entry name" value="GLYCOSYLTRANSFERASE WBBK-RELATED"/>
    <property type="match status" value="1"/>
</dbReference>
<keyword evidence="4" id="KW-1185">Reference proteome</keyword>
<dbReference type="GO" id="GO:0016757">
    <property type="term" value="F:glycosyltransferase activity"/>
    <property type="evidence" value="ECO:0007669"/>
    <property type="project" value="InterPro"/>
</dbReference>
<dbReference type="Gene3D" id="3.40.50.2000">
    <property type="entry name" value="Glycogen Phosphorylase B"/>
    <property type="match status" value="2"/>
</dbReference>
<dbReference type="Proteomes" id="UP000233398">
    <property type="component" value="Unassembled WGS sequence"/>
</dbReference>
<accession>A0A2N0VKF8</accession>
<dbReference type="PANTHER" id="PTHR46401:SF2">
    <property type="entry name" value="GLYCOSYLTRANSFERASE WBBK-RELATED"/>
    <property type="match status" value="1"/>
</dbReference>
<feature type="domain" description="Glycosyl transferase family 1" evidence="2">
    <location>
        <begin position="188"/>
        <end position="349"/>
    </location>
</feature>
<dbReference type="SUPFAM" id="SSF53756">
    <property type="entry name" value="UDP-Glycosyltransferase/glycogen phosphorylase"/>
    <property type="match status" value="1"/>
</dbReference>
<name>A0A2N0VKF8_9BACT</name>
<dbReference type="AlphaFoldDB" id="A0A2N0VKF8"/>
<evidence type="ECO:0000313" key="4">
    <source>
        <dbReference type="Proteomes" id="UP000233398"/>
    </source>
</evidence>
<organism evidence="3 4">
    <name type="scientific">Rhodohalobacter barkolensis</name>
    <dbReference type="NCBI Taxonomy" id="2053187"/>
    <lineage>
        <taxon>Bacteria</taxon>
        <taxon>Pseudomonadati</taxon>
        <taxon>Balneolota</taxon>
        <taxon>Balneolia</taxon>
        <taxon>Balneolales</taxon>
        <taxon>Balneolaceae</taxon>
        <taxon>Rhodohalobacter</taxon>
    </lineage>
</organism>
<proteinExistence type="predicted"/>
<gene>
    <name evidence="3" type="ORF">CWD77_04080</name>
</gene>
<keyword evidence="1" id="KW-0808">Transferase</keyword>
<sequence>MKILLNASTINVGGGLFVTINFIKESLTASLEHVEWHYLISEVVDKELNIASVNLPQGSYSVINRSPAKIISRKKTLRKINEVEKRVSPDIVYSIGAPSYVSFDSTEALRLTNGLITHLNSETLSCYGFIDRQKFLTKSFIQQKIVGRSKYFVTQSDTAKRGILKLTGESPNSVKVIPNSISKTFQDYKTVTNTNVNENFIFCLAAPYPHKNIDKIPLVAHGLKESGYHDFKFILTLPEGSKVLNEINQESKKLKVSDHILNVGKLTQKECAEWYEKSSVVFLPTYLETFSATLLEALFMETPIVTTDFSFNKDVCDDYAAYFKPGDWRGASEQIDRILSESSFRNELIMPKKVFEDKFKSFRENYLETVEFLNEVYEKES</sequence>
<evidence type="ECO:0000313" key="3">
    <source>
        <dbReference type="EMBL" id="PKD44649.1"/>
    </source>
</evidence>
<evidence type="ECO:0000256" key="1">
    <source>
        <dbReference type="ARBA" id="ARBA00022679"/>
    </source>
</evidence>
<dbReference type="InterPro" id="IPR001296">
    <property type="entry name" value="Glyco_trans_1"/>
</dbReference>
<dbReference type="OrthoDB" id="502646at2"/>